<dbReference type="SUPFAM" id="SSF47095">
    <property type="entry name" value="HMG-box"/>
    <property type="match status" value="2"/>
</dbReference>
<dbReference type="OrthoDB" id="498543at2759"/>
<keyword evidence="7" id="KW-1185">Reference proteome</keyword>
<dbReference type="InterPro" id="IPR036910">
    <property type="entry name" value="HMG_box_dom_sf"/>
</dbReference>
<evidence type="ECO:0000313" key="7">
    <source>
        <dbReference type="Proteomes" id="UP000664859"/>
    </source>
</evidence>
<dbReference type="GO" id="GO:0010468">
    <property type="term" value="P:regulation of gene expression"/>
    <property type="evidence" value="ECO:0007669"/>
    <property type="project" value="TreeGrafter"/>
</dbReference>
<evidence type="ECO:0000256" key="4">
    <source>
        <dbReference type="SAM" id="MobiDB-lite"/>
    </source>
</evidence>
<dbReference type="Gene3D" id="1.10.30.10">
    <property type="entry name" value="High mobility group box domain"/>
    <property type="match status" value="2"/>
</dbReference>
<dbReference type="GO" id="GO:0005634">
    <property type="term" value="C:nucleus"/>
    <property type="evidence" value="ECO:0007669"/>
    <property type="project" value="UniProtKB-UniRule"/>
</dbReference>
<dbReference type="CDD" id="cd00084">
    <property type="entry name" value="HMG-box_SF"/>
    <property type="match status" value="1"/>
</dbReference>
<evidence type="ECO:0000256" key="2">
    <source>
        <dbReference type="ARBA" id="ARBA00023242"/>
    </source>
</evidence>
<organism evidence="6 7">
    <name type="scientific">Tribonema minus</name>
    <dbReference type="NCBI Taxonomy" id="303371"/>
    <lineage>
        <taxon>Eukaryota</taxon>
        <taxon>Sar</taxon>
        <taxon>Stramenopiles</taxon>
        <taxon>Ochrophyta</taxon>
        <taxon>PX clade</taxon>
        <taxon>Xanthophyceae</taxon>
        <taxon>Tribonematales</taxon>
        <taxon>Tribonemataceae</taxon>
        <taxon>Tribonema</taxon>
    </lineage>
</organism>
<feature type="DNA-binding region" description="HMG box" evidence="3">
    <location>
        <begin position="48"/>
        <end position="116"/>
    </location>
</feature>
<feature type="domain" description="HMG box" evidence="5">
    <location>
        <begin position="48"/>
        <end position="116"/>
    </location>
</feature>
<dbReference type="Pfam" id="PF00505">
    <property type="entry name" value="HMG_box"/>
    <property type="match status" value="2"/>
</dbReference>
<feature type="compositionally biased region" description="Basic residues" evidence="4">
    <location>
        <begin position="33"/>
        <end position="45"/>
    </location>
</feature>
<dbReference type="PROSITE" id="PS50118">
    <property type="entry name" value="HMG_BOX_2"/>
    <property type="match status" value="2"/>
</dbReference>
<feature type="DNA-binding region" description="HMG box" evidence="3">
    <location>
        <begin position="135"/>
        <end position="203"/>
    </location>
</feature>
<feature type="domain" description="HMG box" evidence="5">
    <location>
        <begin position="135"/>
        <end position="203"/>
    </location>
</feature>
<proteinExistence type="predicted"/>
<sequence>MVQTFERPDMLSYWAAEDDKQPDGDGMGEAEGKKRRRKRDTRKHPAAPVQCRSAYVLFSIHRRQELKEQRPDVKTRDLMGIIAQEWRALERGARERWQARAAADRARYQAEKAAYAGPLRVPSRRRWVSAHPDAPKKASNAYLEFCRARRPALQAHYPHVASAALSKMLAEAWARLSAEERAPFVACALVDKARYRSDMAAFTAAAAAAAAAPSPGALQQFSDAEGAAGGGGGGGSCGGGGDGGGCVNSSGSGGDGGGGGSGGANTGGVGVRGIGGWCSSGSGGGCCSGGGDGGGSIGGFGSSGGAGSGGDCEFGHRANDMVNERLGATSASAAEQGYDLLMSPGCDSLQDGFDSLKAGGCNSADDGAGMHDGFAGDGDWLAAGDGDDDELQLCGLQDP</sequence>
<dbReference type="InterPro" id="IPR009071">
    <property type="entry name" value="HMG_box_dom"/>
</dbReference>
<comment type="caution">
    <text evidence="6">The sequence shown here is derived from an EMBL/GenBank/DDBJ whole genome shotgun (WGS) entry which is preliminary data.</text>
</comment>
<dbReference type="PANTHER" id="PTHR46040">
    <property type="entry name" value="HIGH MOBILITY GROUP PROTEIN 2"/>
    <property type="match status" value="1"/>
</dbReference>
<gene>
    <name evidence="6" type="ORF">JKP88DRAFT_348282</name>
</gene>
<dbReference type="InterPro" id="IPR051965">
    <property type="entry name" value="ChromReg_NeuronalGeneExpr"/>
</dbReference>
<feature type="region of interest" description="Disordered" evidence="4">
    <location>
        <begin position="1"/>
        <end position="47"/>
    </location>
</feature>
<evidence type="ECO:0000259" key="5">
    <source>
        <dbReference type="PROSITE" id="PS50118"/>
    </source>
</evidence>
<dbReference type="GO" id="GO:0003677">
    <property type="term" value="F:DNA binding"/>
    <property type="evidence" value="ECO:0007669"/>
    <property type="project" value="UniProtKB-UniRule"/>
</dbReference>
<reference evidence="6" key="1">
    <citation type="submission" date="2021-02" db="EMBL/GenBank/DDBJ databases">
        <title>First Annotated Genome of the Yellow-green Alga Tribonema minus.</title>
        <authorList>
            <person name="Mahan K.M."/>
        </authorList>
    </citation>
    <scope>NUCLEOTIDE SEQUENCE</scope>
    <source>
        <strain evidence="6">UTEX B ZZ1240</strain>
    </source>
</reference>
<evidence type="ECO:0000256" key="1">
    <source>
        <dbReference type="ARBA" id="ARBA00023125"/>
    </source>
</evidence>
<dbReference type="SMART" id="SM00398">
    <property type="entry name" value="HMG"/>
    <property type="match status" value="2"/>
</dbReference>
<dbReference type="Proteomes" id="UP000664859">
    <property type="component" value="Unassembled WGS sequence"/>
</dbReference>
<name>A0A836CIY8_9STRA</name>
<dbReference type="PANTHER" id="PTHR46040:SF3">
    <property type="entry name" value="HIGH MOBILITY GROUP PROTEIN 2"/>
    <property type="match status" value="1"/>
</dbReference>
<evidence type="ECO:0000256" key="3">
    <source>
        <dbReference type="PROSITE-ProRule" id="PRU00267"/>
    </source>
</evidence>
<evidence type="ECO:0000313" key="6">
    <source>
        <dbReference type="EMBL" id="KAG5185291.1"/>
    </source>
</evidence>
<protein>
    <recommendedName>
        <fullName evidence="5">HMG box domain-containing protein</fullName>
    </recommendedName>
</protein>
<keyword evidence="2 3" id="KW-0539">Nucleus</keyword>
<dbReference type="PRINTS" id="PR00886">
    <property type="entry name" value="HIGHMOBLTY12"/>
</dbReference>
<dbReference type="AlphaFoldDB" id="A0A836CIY8"/>
<accession>A0A836CIY8</accession>
<keyword evidence="1 3" id="KW-0238">DNA-binding</keyword>
<dbReference type="EMBL" id="JAFCMP010000135">
    <property type="protein sequence ID" value="KAG5185291.1"/>
    <property type="molecule type" value="Genomic_DNA"/>
</dbReference>